<dbReference type="Proteomes" id="UP000186385">
    <property type="component" value="Unassembled WGS sequence"/>
</dbReference>
<dbReference type="InterPro" id="IPR036010">
    <property type="entry name" value="2Fe-2S_ferredoxin-like_sf"/>
</dbReference>
<organism evidence="3 4">
    <name type="scientific">Domibacillus enclensis</name>
    <dbReference type="NCBI Taxonomy" id="1017273"/>
    <lineage>
        <taxon>Bacteria</taxon>
        <taxon>Bacillati</taxon>
        <taxon>Bacillota</taxon>
        <taxon>Bacilli</taxon>
        <taxon>Bacillales</taxon>
        <taxon>Bacillaceae</taxon>
        <taxon>Domibacillus</taxon>
    </lineage>
</organism>
<protein>
    <submittedName>
        <fullName evidence="3">2Fe-2S iron-sulfur cluster binding domain-containing protein</fullName>
    </submittedName>
</protein>
<dbReference type="RefSeq" id="WP_052698487.1">
    <property type="nucleotide sequence ID" value="NZ_FTLX01000003.1"/>
</dbReference>
<feature type="domain" description="2Fe-2S ferredoxin-type" evidence="1">
    <location>
        <begin position="26"/>
        <end position="109"/>
    </location>
</feature>
<keyword evidence="5" id="KW-1185">Reference proteome</keyword>
<dbReference type="Pfam" id="PF00111">
    <property type="entry name" value="Fer2"/>
    <property type="match status" value="1"/>
</dbReference>
<dbReference type="PROSITE" id="PS00197">
    <property type="entry name" value="2FE2S_FER_1"/>
    <property type="match status" value="1"/>
</dbReference>
<dbReference type="GO" id="GO:0051537">
    <property type="term" value="F:2 iron, 2 sulfur cluster binding"/>
    <property type="evidence" value="ECO:0007669"/>
    <property type="project" value="InterPro"/>
</dbReference>
<proteinExistence type="predicted"/>
<evidence type="ECO:0000313" key="4">
    <source>
        <dbReference type="Proteomes" id="UP000186385"/>
    </source>
</evidence>
<dbReference type="CDD" id="cd00207">
    <property type="entry name" value="fer2"/>
    <property type="match status" value="1"/>
</dbReference>
<dbReference type="EMBL" id="MWSK01000003">
    <property type="protein sequence ID" value="OXS78365.1"/>
    <property type="molecule type" value="Genomic_DNA"/>
</dbReference>
<dbReference type="InterPro" id="IPR001041">
    <property type="entry name" value="2Fe-2S_ferredoxin-type"/>
</dbReference>
<evidence type="ECO:0000313" key="2">
    <source>
        <dbReference type="EMBL" id="OXS78365.1"/>
    </source>
</evidence>
<dbReference type="SUPFAM" id="SSF54292">
    <property type="entry name" value="2Fe-2S ferredoxin-like"/>
    <property type="match status" value="1"/>
</dbReference>
<reference evidence="5" key="2">
    <citation type="submission" date="2017-03" db="EMBL/GenBank/DDBJ databases">
        <title>Bacillus sp. V-88(T) DSM27956, whole genome shotgun sequencing project.</title>
        <authorList>
            <person name="Dastager S.G."/>
            <person name="Neurgaonkar P.S."/>
            <person name="Dharne M.S."/>
        </authorList>
    </citation>
    <scope>NUCLEOTIDE SEQUENCE [LARGE SCALE GENOMIC DNA]</scope>
    <source>
        <strain evidence="5">DSM 25145</strain>
    </source>
</reference>
<evidence type="ECO:0000313" key="5">
    <source>
        <dbReference type="Proteomes" id="UP000215545"/>
    </source>
</evidence>
<evidence type="ECO:0000259" key="1">
    <source>
        <dbReference type="PROSITE" id="PS51085"/>
    </source>
</evidence>
<reference evidence="3 4" key="1">
    <citation type="submission" date="2017-01" db="EMBL/GenBank/DDBJ databases">
        <authorList>
            <person name="Mah S.A."/>
            <person name="Swanson W.J."/>
            <person name="Moy G.W."/>
            <person name="Vacquier V.D."/>
        </authorList>
    </citation>
    <scope>NUCLEOTIDE SEQUENCE [LARGE SCALE GENOMIC DNA]</scope>
    <source>
        <strain evidence="3 4">NIO-1016</strain>
    </source>
</reference>
<dbReference type="InterPro" id="IPR012675">
    <property type="entry name" value="Beta-grasp_dom_sf"/>
</dbReference>
<gene>
    <name evidence="2" type="ORF">B1B05_07070</name>
    <name evidence="3" type="ORF">SAMN05443094_10387</name>
</gene>
<dbReference type="InterPro" id="IPR006058">
    <property type="entry name" value="2Fe2S_fd_BS"/>
</dbReference>
<dbReference type="Gene3D" id="3.10.20.30">
    <property type="match status" value="1"/>
</dbReference>
<sequence>MFIPENKLAVPSFKPEKKEEPALAASAVRIQQGGLTCSVPVKPGSTLLDAALANGCDMKYKCRKGTCGQCAVDVVAGAEFLSARNTAEQKKLGSSAKRLACQSVMSQVK</sequence>
<dbReference type="EMBL" id="FTLX01000003">
    <property type="protein sequence ID" value="SIQ57303.1"/>
    <property type="molecule type" value="Genomic_DNA"/>
</dbReference>
<accession>A0A1N6TVC9</accession>
<dbReference type="AlphaFoldDB" id="A0A1N6TVC9"/>
<dbReference type="Proteomes" id="UP000215545">
    <property type="component" value="Unassembled WGS sequence"/>
</dbReference>
<evidence type="ECO:0000313" key="3">
    <source>
        <dbReference type="EMBL" id="SIQ57303.1"/>
    </source>
</evidence>
<name>A0A1N6TVC9_9BACI</name>
<dbReference type="PROSITE" id="PS51085">
    <property type="entry name" value="2FE2S_FER_2"/>
    <property type="match status" value="1"/>
</dbReference>
<dbReference type="STRING" id="1017273.SAMN05443094_10387"/>
<reference evidence="2" key="3">
    <citation type="submission" date="2017-03" db="EMBL/GenBank/DDBJ databases">
        <authorList>
            <person name="Dastager S.G."/>
            <person name="Neurgaonkar P.S."/>
            <person name="Dharne M.S."/>
        </authorList>
    </citation>
    <scope>NUCLEOTIDE SEQUENCE</scope>
    <source>
        <strain evidence="2">DSM 25145</strain>
    </source>
</reference>